<dbReference type="RefSeq" id="WP_098680194.1">
    <property type="nucleotide sequence ID" value="NZ_NVCU01000488.1"/>
</dbReference>
<protein>
    <submittedName>
        <fullName evidence="1">Uncharacterized protein</fullName>
    </submittedName>
</protein>
<accession>A0A9X7FYM8</accession>
<gene>
    <name evidence="1" type="ORF">COK81_32925</name>
</gene>
<comment type="caution">
    <text evidence="1">The sequence shown here is derived from an EMBL/GenBank/DDBJ whole genome shotgun (WGS) entry which is preliminary data.</text>
</comment>
<name>A0A9X7FYM8_BACTU</name>
<organism evidence="1 2">
    <name type="scientific">Bacillus thuringiensis</name>
    <dbReference type="NCBI Taxonomy" id="1428"/>
    <lineage>
        <taxon>Bacteria</taxon>
        <taxon>Bacillati</taxon>
        <taxon>Bacillota</taxon>
        <taxon>Bacilli</taxon>
        <taxon>Bacillales</taxon>
        <taxon>Bacillaceae</taxon>
        <taxon>Bacillus</taxon>
        <taxon>Bacillus cereus group</taxon>
    </lineage>
</organism>
<reference evidence="1 2" key="1">
    <citation type="submission" date="2017-09" db="EMBL/GenBank/DDBJ databases">
        <title>Large-scale bioinformatics analysis of Bacillus genomes uncovers conserved roles of natural products in bacterial physiology.</title>
        <authorList>
            <consortium name="Agbiome Team Llc"/>
            <person name="Bleich R.M."/>
            <person name="Grubbs K.J."/>
            <person name="Santa Maria K.C."/>
            <person name="Allen S.E."/>
            <person name="Farag S."/>
            <person name="Shank E.A."/>
            <person name="Bowers A."/>
        </authorList>
    </citation>
    <scope>NUCLEOTIDE SEQUENCE [LARGE SCALE GENOMIC DNA]</scope>
    <source>
        <strain evidence="1 2">AFS064137</strain>
    </source>
</reference>
<evidence type="ECO:0000313" key="1">
    <source>
        <dbReference type="EMBL" id="PFT73080.1"/>
    </source>
</evidence>
<dbReference type="EMBL" id="NVCU01000488">
    <property type="protein sequence ID" value="PFT73080.1"/>
    <property type="molecule type" value="Genomic_DNA"/>
</dbReference>
<proteinExistence type="predicted"/>
<evidence type="ECO:0000313" key="2">
    <source>
        <dbReference type="Proteomes" id="UP000225910"/>
    </source>
</evidence>
<dbReference type="Proteomes" id="UP000225910">
    <property type="component" value="Unassembled WGS sequence"/>
</dbReference>
<sequence>MQLTTDDCFKIEKVVEQIGEHAREKVEAIVAEEATKTRDNADYAPSYFLSQKEIRVTFHRRYFKQFDRPT</sequence>
<dbReference type="AlphaFoldDB" id="A0A9X7FYM8"/>